<keyword evidence="2" id="KW-1185">Reference proteome</keyword>
<dbReference type="RefSeq" id="WP_229642914.1">
    <property type="nucleotide sequence ID" value="NZ_JADWDC010000118.1"/>
</dbReference>
<comment type="caution">
    <text evidence="1">The sequence shown here is derived from an EMBL/GenBank/DDBJ whole genome shotgun (WGS) entry which is preliminary data.</text>
</comment>
<dbReference type="Proteomes" id="UP000729733">
    <property type="component" value="Unassembled WGS sequence"/>
</dbReference>
<evidence type="ECO:0000313" key="2">
    <source>
        <dbReference type="Proteomes" id="UP000729733"/>
    </source>
</evidence>
<sequence>MSNQKDKNNLVIEPGLKIPVIDLSLAESGKYLSEPETINDSLLELLGEEHDLSSLVIVKLDKNRGKQLQFEDPAKAAKVYLNQLDKVEFGDNIKRGVIFSSGKSVYFGNKELIDNIRHQFFKTQPDHCCRYGSLLVSSCLEGAAIFDTSKDDSPIRLKVVDSQSDDPNERKEAADFFTGDCHGKISPQLAREVGAKNKRPFQFRMAWMTGWSKEKSHSTPGISFLAKGTFLPNQTLTEDRGYDIVLDRSSIKGIAKDKLNETVPCGDYQLPKLALGNRANAELQKYDNSWQFSIWFSKKAIASELVAGFLY</sequence>
<organism evidence="1 2">
    <name type="scientific">Waterburya agarophytonicola KI4</name>
    <dbReference type="NCBI Taxonomy" id="2874699"/>
    <lineage>
        <taxon>Bacteria</taxon>
        <taxon>Bacillati</taxon>
        <taxon>Cyanobacteriota</taxon>
        <taxon>Cyanophyceae</taxon>
        <taxon>Pleurocapsales</taxon>
        <taxon>Hyellaceae</taxon>
        <taxon>Waterburya</taxon>
        <taxon>Waterburya agarophytonicola</taxon>
    </lineage>
</organism>
<accession>A0A964FID2</accession>
<name>A0A964FID2_9CYAN</name>
<reference evidence="1" key="1">
    <citation type="journal article" date="2021" name="Antonie Van Leeuwenhoek">
        <title>Draft genome and description of Waterburya agarophytonicola gen. nov. sp. nov. (Pleurocapsales, Cyanobacteria): a seaweed symbiont.</title>
        <authorList>
            <person name="Bonthond G."/>
            <person name="Shalygin S."/>
            <person name="Bayer T."/>
            <person name="Weinberger F."/>
        </authorList>
    </citation>
    <scope>NUCLEOTIDE SEQUENCE</scope>
    <source>
        <strain evidence="1">KI4</strain>
    </source>
</reference>
<proteinExistence type="predicted"/>
<dbReference type="EMBL" id="JADWDC010000118">
    <property type="protein sequence ID" value="MCC0179816.1"/>
    <property type="molecule type" value="Genomic_DNA"/>
</dbReference>
<gene>
    <name evidence="1" type="ORF">I4641_23030</name>
</gene>
<evidence type="ECO:0000313" key="1">
    <source>
        <dbReference type="EMBL" id="MCC0179816.1"/>
    </source>
</evidence>
<dbReference type="AlphaFoldDB" id="A0A964FID2"/>
<protein>
    <submittedName>
        <fullName evidence="1">Uncharacterized protein</fullName>
    </submittedName>
</protein>